<name>A0A0R1HVM3_9LACO</name>
<reference evidence="1 2" key="1">
    <citation type="journal article" date="2015" name="Genome Announc.">
        <title>Expanding the biotechnology potential of lactobacilli through comparative genomics of 213 strains and associated genera.</title>
        <authorList>
            <person name="Sun Z."/>
            <person name="Harris H.M."/>
            <person name="McCann A."/>
            <person name="Guo C."/>
            <person name="Argimon S."/>
            <person name="Zhang W."/>
            <person name="Yang X."/>
            <person name="Jeffery I.B."/>
            <person name="Cooney J.C."/>
            <person name="Kagawa T.F."/>
            <person name="Liu W."/>
            <person name="Song Y."/>
            <person name="Salvetti E."/>
            <person name="Wrobel A."/>
            <person name="Rasinkangas P."/>
            <person name="Parkhill J."/>
            <person name="Rea M.C."/>
            <person name="O'Sullivan O."/>
            <person name="Ritari J."/>
            <person name="Douillard F.P."/>
            <person name="Paul Ross R."/>
            <person name="Yang R."/>
            <person name="Briner A.E."/>
            <person name="Felis G.E."/>
            <person name="de Vos W.M."/>
            <person name="Barrangou R."/>
            <person name="Klaenhammer T.R."/>
            <person name="Caufield P.W."/>
            <person name="Cui Y."/>
            <person name="Zhang H."/>
            <person name="O'Toole P.W."/>
        </authorList>
    </citation>
    <scope>NUCLEOTIDE SEQUENCE [LARGE SCALE GENOMIC DNA]</scope>
    <source>
        <strain evidence="1 2">JCM 15530</strain>
    </source>
</reference>
<evidence type="ECO:0000313" key="2">
    <source>
        <dbReference type="Proteomes" id="UP000050911"/>
    </source>
</evidence>
<sequence length="218" mass="22797">MVSKKVKPLCIADVAPFDVNLIASSTSFWASLIVFCPVCEIPPLMLCQESLATCLTASPIAFLIKYGVSPIDLISLDHPVATLAIPSPIPLAAVETLFPIPVAPVVTPPATPFAPLTTAPATPLAASIIGFVTSFKISCMGPEIALTIASINFPGSIMFPKLPIISPTASAFATVVDACATLAACDVIPDVPKVKSKLENNNIDFFDFLKTLSPSKIC</sequence>
<dbReference type="AlphaFoldDB" id="A0A0R1HVM3"/>
<evidence type="ECO:0000313" key="1">
    <source>
        <dbReference type="EMBL" id="KRK46791.1"/>
    </source>
</evidence>
<dbReference type="EMBL" id="AZCX01000018">
    <property type="protein sequence ID" value="KRK46791.1"/>
    <property type="molecule type" value="Genomic_DNA"/>
</dbReference>
<proteinExistence type="predicted"/>
<keyword evidence="2" id="KW-1185">Reference proteome</keyword>
<organism evidence="1 2">
    <name type="scientific">Secundilactobacillus kimchicus JCM 15530</name>
    <dbReference type="NCBI Taxonomy" id="1302272"/>
    <lineage>
        <taxon>Bacteria</taxon>
        <taxon>Bacillati</taxon>
        <taxon>Bacillota</taxon>
        <taxon>Bacilli</taxon>
        <taxon>Lactobacillales</taxon>
        <taxon>Lactobacillaceae</taxon>
        <taxon>Secundilactobacillus</taxon>
    </lineage>
</organism>
<comment type="caution">
    <text evidence="1">The sequence shown here is derived from an EMBL/GenBank/DDBJ whole genome shotgun (WGS) entry which is preliminary data.</text>
</comment>
<dbReference type="Proteomes" id="UP000050911">
    <property type="component" value="Unassembled WGS sequence"/>
</dbReference>
<protein>
    <submittedName>
        <fullName evidence="1">Uncharacterized protein</fullName>
    </submittedName>
</protein>
<accession>A0A0R1HVM3</accession>
<gene>
    <name evidence="1" type="ORF">FC96_GL000935</name>
</gene>